<dbReference type="PANTHER" id="PTHR13887">
    <property type="entry name" value="GLUTATHIONE S-TRANSFERASE KAPPA"/>
    <property type="match status" value="1"/>
</dbReference>
<reference evidence="2 3" key="1">
    <citation type="submission" date="2020-04" db="EMBL/GenBank/DDBJ databases">
        <title>Enterovirga sp. isolate from soil.</title>
        <authorList>
            <person name="Chea S."/>
            <person name="Kim D.-U."/>
        </authorList>
    </citation>
    <scope>NUCLEOTIDE SEQUENCE [LARGE SCALE GENOMIC DNA]</scope>
    <source>
        <strain evidence="2 3">DB1703</strain>
    </source>
</reference>
<accession>A0A849IDN3</accession>
<dbReference type="AlphaFoldDB" id="A0A849IDN3"/>
<dbReference type="GO" id="GO:0016491">
    <property type="term" value="F:oxidoreductase activity"/>
    <property type="evidence" value="ECO:0007669"/>
    <property type="project" value="InterPro"/>
</dbReference>
<name>A0A849IDN3_9HYPH</name>
<dbReference type="Proteomes" id="UP000564885">
    <property type="component" value="Unassembled WGS sequence"/>
</dbReference>
<organism evidence="2 3">
    <name type="scientific">Enterovirga aerilata</name>
    <dbReference type="NCBI Taxonomy" id="2730920"/>
    <lineage>
        <taxon>Bacteria</taxon>
        <taxon>Pseudomonadati</taxon>
        <taxon>Pseudomonadota</taxon>
        <taxon>Alphaproteobacteria</taxon>
        <taxon>Hyphomicrobiales</taxon>
        <taxon>Methylobacteriaceae</taxon>
        <taxon>Enterovirga</taxon>
    </lineage>
</organism>
<evidence type="ECO:0000313" key="3">
    <source>
        <dbReference type="Proteomes" id="UP000564885"/>
    </source>
</evidence>
<comment type="caution">
    <text evidence="2">The sequence shown here is derived from an EMBL/GenBank/DDBJ whole genome shotgun (WGS) entry which is preliminary data.</text>
</comment>
<dbReference type="EMBL" id="JABEPP010000005">
    <property type="protein sequence ID" value="NNM74325.1"/>
    <property type="molecule type" value="Genomic_DNA"/>
</dbReference>
<dbReference type="Pfam" id="PF01323">
    <property type="entry name" value="DSBA"/>
    <property type="match status" value="1"/>
</dbReference>
<dbReference type="SUPFAM" id="SSF52833">
    <property type="entry name" value="Thioredoxin-like"/>
    <property type="match status" value="1"/>
</dbReference>
<feature type="domain" description="DSBA-like thioredoxin" evidence="1">
    <location>
        <begin position="4"/>
        <end position="201"/>
    </location>
</feature>
<protein>
    <submittedName>
        <fullName evidence="2">DsbA family oxidoreductase</fullName>
    </submittedName>
</protein>
<dbReference type="Gene3D" id="3.40.30.10">
    <property type="entry name" value="Glutaredoxin"/>
    <property type="match status" value="1"/>
</dbReference>
<gene>
    <name evidence="2" type="ORF">HJG44_18360</name>
</gene>
<evidence type="ECO:0000313" key="2">
    <source>
        <dbReference type="EMBL" id="NNM74325.1"/>
    </source>
</evidence>
<dbReference type="RefSeq" id="WP_171219770.1">
    <property type="nucleotide sequence ID" value="NZ_JABEPP010000005.1"/>
</dbReference>
<evidence type="ECO:0000259" key="1">
    <source>
        <dbReference type="Pfam" id="PF01323"/>
    </source>
</evidence>
<sequence>MSPTIYVFSDVVCPWCYLGKRRLERALDQLGLAGRVGVHWLPFELNPDMPAEGMPRAEYRARKFGLERSAELDARMAALGEAEGVRFAFDRMTRTPSTRRAHMLIAHAAERGQGDAIVEALFRAYFEQARDIGNPGILVEVAAAVGFPPEEARAALDSEDLRARVLGLERRAAEMGIGGVPFFILEGGQAVSGAQPSEAWVEILRDAVPQRAAAGAGSPAGS</sequence>
<dbReference type="CDD" id="cd03024">
    <property type="entry name" value="DsbA_FrnE"/>
    <property type="match status" value="1"/>
</dbReference>
<dbReference type="PANTHER" id="PTHR13887:SF41">
    <property type="entry name" value="THIOREDOXIN SUPERFAMILY PROTEIN"/>
    <property type="match status" value="1"/>
</dbReference>
<dbReference type="InterPro" id="IPR036249">
    <property type="entry name" value="Thioredoxin-like_sf"/>
</dbReference>
<dbReference type="InterPro" id="IPR001853">
    <property type="entry name" value="DSBA-like_thioredoxin_dom"/>
</dbReference>
<proteinExistence type="predicted"/>
<keyword evidence="3" id="KW-1185">Reference proteome</keyword>